<keyword evidence="2" id="KW-1185">Reference proteome</keyword>
<protein>
    <submittedName>
        <fullName evidence="1">Uncharacterized protein</fullName>
    </submittedName>
</protein>
<dbReference type="Proteomes" id="UP000828390">
    <property type="component" value="Unassembled WGS sequence"/>
</dbReference>
<dbReference type="EMBL" id="JAIWYP010000004">
    <property type="protein sequence ID" value="KAH3842159.1"/>
    <property type="molecule type" value="Genomic_DNA"/>
</dbReference>
<reference evidence="1" key="2">
    <citation type="submission" date="2020-11" db="EMBL/GenBank/DDBJ databases">
        <authorList>
            <person name="McCartney M.A."/>
            <person name="Auch B."/>
            <person name="Kono T."/>
            <person name="Mallez S."/>
            <person name="Becker A."/>
            <person name="Gohl D.M."/>
            <person name="Silverstein K.A.T."/>
            <person name="Koren S."/>
            <person name="Bechman K.B."/>
            <person name="Herman A."/>
            <person name="Abrahante J.E."/>
            <person name="Garbe J."/>
        </authorList>
    </citation>
    <scope>NUCLEOTIDE SEQUENCE</scope>
    <source>
        <strain evidence="1">Duluth1</strain>
        <tissue evidence="1">Whole animal</tissue>
    </source>
</reference>
<evidence type="ECO:0000313" key="1">
    <source>
        <dbReference type="EMBL" id="KAH3842159.1"/>
    </source>
</evidence>
<evidence type="ECO:0000313" key="2">
    <source>
        <dbReference type="Proteomes" id="UP000828390"/>
    </source>
</evidence>
<proteinExistence type="predicted"/>
<gene>
    <name evidence="1" type="ORF">DPMN_115653</name>
</gene>
<accession>A0A9D4QSU4</accession>
<comment type="caution">
    <text evidence="1">The sequence shown here is derived from an EMBL/GenBank/DDBJ whole genome shotgun (WGS) entry which is preliminary data.</text>
</comment>
<dbReference type="AlphaFoldDB" id="A0A9D4QSU4"/>
<organism evidence="1 2">
    <name type="scientific">Dreissena polymorpha</name>
    <name type="common">Zebra mussel</name>
    <name type="synonym">Mytilus polymorpha</name>
    <dbReference type="NCBI Taxonomy" id="45954"/>
    <lineage>
        <taxon>Eukaryota</taxon>
        <taxon>Metazoa</taxon>
        <taxon>Spiralia</taxon>
        <taxon>Lophotrochozoa</taxon>
        <taxon>Mollusca</taxon>
        <taxon>Bivalvia</taxon>
        <taxon>Autobranchia</taxon>
        <taxon>Heteroconchia</taxon>
        <taxon>Euheterodonta</taxon>
        <taxon>Imparidentia</taxon>
        <taxon>Neoheterodontei</taxon>
        <taxon>Myida</taxon>
        <taxon>Dreissenoidea</taxon>
        <taxon>Dreissenidae</taxon>
        <taxon>Dreissena</taxon>
    </lineage>
</organism>
<sequence>MSSKPSEPWLAPVRSVASVGASLGESERKVREGKSLMGSVQAKVKGLITTRDQQSLPINIPNSKNITLEICQGV</sequence>
<reference evidence="1" key="1">
    <citation type="journal article" date="2019" name="bioRxiv">
        <title>The Genome of the Zebra Mussel, Dreissena polymorpha: A Resource for Invasive Species Research.</title>
        <authorList>
            <person name="McCartney M.A."/>
            <person name="Auch B."/>
            <person name="Kono T."/>
            <person name="Mallez S."/>
            <person name="Zhang Y."/>
            <person name="Obille A."/>
            <person name="Becker A."/>
            <person name="Abrahante J.E."/>
            <person name="Garbe J."/>
            <person name="Badalamenti J.P."/>
            <person name="Herman A."/>
            <person name="Mangelson H."/>
            <person name="Liachko I."/>
            <person name="Sullivan S."/>
            <person name="Sone E.D."/>
            <person name="Koren S."/>
            <person name="Silverstein K.A.T."/>
            <person name="Beckman K.B."/>
            <person name="Gohl D.M."/>
        </authorList>
    </citation>
    <scope>NUCLEOTIDE SEQUENCE</scope>
    <source>
        <strain evidence="1">Duluth1</strain>
        <tissue evidence="1">Whole animal</tissue>
    </source>
</reference>
<name>A0A9D4QSU4_DREPO</name>